<keyword evidence="2" id="KW-0732">Signal</keyword>
<evidence type="ECO:0000259" key="3">
    <source>
        <dbReference type="PROSITE" id="PS50280"/>
    </source>
</evidence>
<dbReference type="PANTHER" id="PTHR47332:SF6">
    <property type="entry name" value="SET DOMAIN-CONTAINING PROTEIN"/>
    <property type="match status" value="1"/>
</dbReference>
<comment type="caution">
    <text evidence="4">The sequence shown here is derived from an EMBL/GenBank/DDBJ whole genome shotgun (WGS) entry which is preliminary data.</text>
</comment>
<evidence type="ECO:0000256" key="1">
    <source>
        <dbReference type="SAM" id="MobiDB-lite"/>
    </source>
</evidence>
<keyword evidence="5" id="KW-1185">Reference proteome</keyword>
<dbReference type="PROSITE" id="PS50280">
    <property type="entry name" value="SET"/>
    <property type="match status" value="1"/>
</dbReference>
<dbReference type="CDD" id="cd20071">
    <property type="entry name" value="SET_SMYD"/>
    <property type="match status" value="1"/>
</dbReference>
<accession>A0A9P4KEP2</accession>
<reference evidence="5" key="1">
    <citation type="journal article" date="2020" name="Stud. Mycol.">
        <title>101 Dothideomycetes genomes: A test case for predicting lifestyles and emergence of pathogens.</title>
        <authorList>
            <person name="Haridas S."/>
            <person name="Albert R."/>
            <person name="Binder M."/>
            <person name="Bloem J."/>
            <person name="LaButti K."/>
            <person name="Salamov A."/>
            <person name="Andreopoulos B."/>
            <person name="Baker S."/>
            <person name="Barry K."/>
            <person name="Bills G."/>
            <person name="Bluhm B."/>
            <person name="Cannon C."/>
            <person name="Castanera R."/>
            <person name="Culley D."/>
            <person name="Daum C."/>
            <person name="Ezra D."/>
            <person name="Gonzalez J."/>
            <person name="Henrissat B."/>
            <person name="Kuo A."/>
            <person name="Liang C."/>
            <person name="Lipzen A."/>
            <person name="Lutzoni F."/>
            <person name="Magnuson J."/>
            <person name="Mondo S."/>
            <person name="Nolan M."/>
            <person name="Ohm R."/>
            <person name="Pangilinan J."/>
            <person name="Park H.-J."/>
            <person name="Ramirez L."/>
            <person name="Alfaro M."/>
            <person name="Sun H."/>
            <person name="Tritt A."/>
            <person name="Yoshinaga Y."/>
            <person name="Zwiers L.-H."/>
            <person name="Turgeon B."/>
            <person name="Goodwin S."/>
            <person name="Spatafora J."/>
            <person name="Crous P."/>
            <person name="Grigoriev I."/>
        </authorList>
    </citation>
    <scope>NUCLEOTIDE SEQUENCE [LARGE SCALE GENOMIC DNA]</scope>
    <source>
        <strain evidence="5">CBS 304.66</strain>
    </source>
</reference>
<feature type="region of interest" description="Disordered" evidence="1">
    <location>
        <begin position="411"/>
        <end position="438"/>
    </location>
</feature>
<dbReference type="InterPro" id="IPR046341">
    <property type="entry name" value="SET_dom_sf"/>
</dbReference>
<gene>
    <name evidence="4" type="ORF">CC78DRAFT_462824</name>
</gene>
<dbReference type="InterPro" id="IPR001214">
    <property type="entry name" value="SET_dom"/>
</dbReference>
<dbReference type="InterPro" id="IPR053185">
    <property type="entry name" value="SET_domain_protein"/>
</dbReference>
<feature type="signal peptide" evidence="2">
    <location>
        <begin position="1"/>
        <end position="25"/>
    </location>
</feature>
<feature type="domain" description="SET" evidence="3">
    <location>
        <begin position="131"/>
        <end position="277"/>
    </location>
</feature>
<dbReference type="AlphaFoldDB" id="A0A9P4KEP2"/>
<proteinExistence type="predicted"/>
<evidence type="ECO:0000313" key="4">
    <source>
        <dbReference type="EMBL" id="KAF2264739.1"/>
    </source>
</evidence>
<dbReference type="Gene3D" id="2.170.270.10">
    <property type="entry name" value="SET domain"/>
    <property type="match status" value="1"/>
</dbReference>
<dbReference type="Proteomes" id="UP000800093">
    <property type="component" value="Unassembled WGS sequence"/>
</dbReference>
<dbReference type="EMBL" id="ML986613">
    <property type="protein sequence ID" value="KAF2264739.1"/>
    <property type="molecule type" value="Genomic_DNA"/>
</dbReference>
<feature type="chain" id="PRO_5040473517" evidence="2">
    <location>
        <begin position="26"/>
        <end position="438"/>
    </location>
</feature>
<protein>
    <submittedName>
        <fullName evidence="4">SET domain-containing protein</fullName>
    </submittedName>
</protein>
<name>A0A9P4KEP2_9PLEO</name>
<feature type="compositionally biased region" description="Basic and acidic residues" evidence="1">
    <location>
        <begin position="419"/>
        <end position="438"/>
    </location>
</feature>
<dbReference type="SMART" id="SM00317">
    <property type="entry name" value="SET"/>
    <property type="match status" value="1"/>
</dbReference>
<evidence type="ECO:0000256" key="2">
    <source>
        <dbReference type="SAM" id="SignalP"/>
    </source>
</evidence>
<evidence type="ECO:0000313" key="5">
    <source>
        <dbReference type="Proteomes" id="UP000800093"/>
    </source>
</evidence>
<dbReference type="PANTHER" id="PTHR47332">
    <property type="entry name" value="SET DOMAIN-CONTAINING PROTEIN 5"/>
    <property type="match status" value="1"/>
</dbReference>
<dbReference type="SUPFAM" id="SSF82199">
    <property type="entry name" value="SET domain"/>
    <property type="match status" value="1"/>
</dbReference>
<dbReference type="Pfam" id="PF00856">
    <property type="entry name" value="SET"/>
    <property type="match status" value="1"/>
</dbReference>
<dbReference type="OrthoDB" id="1028014at2759"/>
<organism evidence="4 5">
    <name type="scientific">Lojkania enalia</name>
    <dbReference type="NCBI Taxonomy" id="147567"/>
    <lineage>
        <taxon>Eukaryota</taxon>
        <taxon>Fungi</taxon>
        <taxon>Dikarya</taxon>
        <taxon>Ascomycota</taxon>
        <taxon>Pezizomycotina</taxon>
        <taxon>Dothideomycetes</taxon>
        <taxon>Pleosporomycetidae</taxon>
        <taxon>Pleosporales</taxon>
        <taxon>Pleosporales incertae sedis</taxon>
        <taxon>Lojkania</taxon>
    </lineage>
</organism>
<sequence>MFSVSFPLRFCSLLFCSLLVHSSLAFDFDDDGPRFLGRSSPIHHVLTIPSTCQVSRDGASTSSFRWTHNPTCIQAVVSKDDVPTVQDFCVYTNSAFSYGRGISLITTPEVTATMTAYTWFLEEERIEDDQVPYEARQTEDRGIGLIATETLPAGTTYMIKTPVLVIARDALSSISREERYALLKKAVNQLPVKTQELFMALAKSRGGDEINDIVQTNSHGMKFEGGVGHLSVVPEAARINHACRPNSYYRFDDLSMRFEVFTLRNVSVGDELSISYGFSDQPHDHRREAIEENWSFTCNCALCTAPPEEITASNARLARIEEIKGQLPTDVTKVPHLIGWLPELIDLMNEEGLIVDRPQYEEILAYAWNAIGDEQRAKQWAGRAKLGWEILAGKDSWEVRRTRQLEENPKWHPSWKMYNPEEHDVDDHNHDQDHDHEH</sequence>